<dbReference type="AlphaFoldDB" id="A0ABF7R1X6"/>
<dbReference type="PANTHER" id="PTHR30146">
    <property type="entry name" value="LACI-RELATED TRANSCRIPTIONAL REPRESSOR"/>
    <property type="match status" value="1"/>
</dbReference>
<dbReference type="PANTHER" id="PTHR30146:SF149">
    <property type="entry name" value="HTH-TYPE TRANSCRIPTIONAL REGULATOR EBGR"/>
    <property type="match status" value="1"/>
</dbReference>
<sequence>MVTIKEIAARTGFSTATVSRLLNDDPTFSVSSQTKKKILGVAKSLGYQHQRKGNSTNHNISLLYSISPQKELSDIFYNDLRNSIIEFAAEIGMTLSFVRHANEIPENSDGFIAVGYYDQQEIEQLKQLSIHGVFLEYNPSYHDFDSIKFNFQQIVKEAIVLFINNHFHSIGFIGGPSWSSNLKPHNHDDVRTQYFEYYTKRAGVFDDQAIFIGDSFSVSSGFTLGKQIIKQYSGKPLPEGFLVATDPLAVGVLQAFNESRIVVPDDTTLISINDNDIAKYVSPPLTSFHLDVNQLGSSSVNFLQQVIDTPNRQSTTILLGAELVYRKSFPEPS</sequence>
<evidence type="ECO:0000313" key="6">
    <source>
        <dbReference type="Proteomes" id="UP000001697"/>
    </source>
</evidence>
<dbReference type="CDD" id="cd01392">
    <property type="entry name" value="HTH_LacI"/>
    <property type="match status" value="1"/>
</dbReference>
<dbReference type="KEGG" id="lfe:LAF_0781"/>
<keyword evidence="2" id="KW-0238">DNA-binding</keyword>
<dbReference type="RefSeq" id="WP_012391135.1">
    <property type="nucleotide sequence ID" value="NC_010610.1"/>
</dbReference>
<keyword evidence="1" id="KW-0805">Transcription regulation</keyword>
<evidence type="ECO:0000313" key="5">
    <source>
        <dbReference type="EMBL" id="BAG27117.1"/>
    </source>
</evidence>
<evidence type="ECO:0000256" key="2">
    <source>
        <dbReference type="ARBA" id="ARBA00023125"/>
    </source>
</evidence>
<evidence type="ECO:0000256" key="3">
    <source>
        <dbReference type="ARBA" id="ARBA00023163"/>
    </source>
</evidence>
<keyword evidence="6" id="KW-1185">Reference proteome</keyword>
<dbReference type="Pfam" id="PF00356">
    <property type="entry name" value="LacI"/>
    <property type="match status" value="1"/>
</dbReference>
<dbReference type="Gene3D" id="1.10.260.40">
    <property type="entry name" value="lambda repressor-like DNA-binding domains"/>
    <property type="match status" value="1"/>
</dbReference>
<keyword evidence="3" id="KW-0804">Transcription</keyword>
<dbReference type="Proteomes" id="UP000001697">
    <property type="component" value="Chromosome"/>
</dbReference>
<reference evidence="5 6" key="1">
    <citation type="journal article" date="2008" name="DNA Res.">
        <title>Comparative genome analysis of Lactobacillus reuteri and Lactobacillus fermentum reveal a genomic island for reuterin and cobalamin production.</title>
        <authorList>
            <person name="Morita H."/>
            <person name="Toh H."/>
            <person name="Fukuda S."/>
            <person name="Horikawa H."/>
            <person name="Oshima K."/>
            <person name="Suzuki T."/>
            <person name="Murakami M."/>
            <person name="Hisamatsu S."/>
            <person name="Kato Y."/>
            <person name="Takizawa T."/>
            <person name="Fukuoka H."/>
            <person name="Yoshimura T."/>
            <person name="Itoh K."/>
            <person name="O'Sullivan D.J."/>
            <person name="McKay L.L."/>
            <person name="Ohno H."/>
            <person name="Kikuchi J."/>
            <person name="Masaoka T."/>
            <person name="Hattori M."/>
        </authorList>
    </citation>
    <scope>NUCLEOTIDE SEQUENCE [LARGE SCALE GENOMIC DNA]</scope>
    <source>
        <strain evidence="6">NBRC 3956 / LMG 18251</strain>
    </source>
</reference>
<proteinExistence type="predicted"/>
<feature type="domain" description="HTH lacI-type" evidence="4">
    <location>
        <begin position="2"/>
        <end position="58"/>
    </location>
</feature>
<dbReference type="Pfam" id="PF13377">
    <property type="entry name" value="Peripla_BP_3"/>
    <property type="match status" value="1"/>
</dbReference>
<organism evidence="5 6">
    <name type="scientific">Limosilactobacillus fermentum (strain NBRC 3956 / LMG 18251)</name>
    <name type="common">Lactobacillus fermentum</name>
    <dbReference type="NCBI Taxonomy" id="334390"/>
    <lineage>
        <taxon>Bacteria</taxon>
        <taxon>Bacillati</taxon>
        <taxon>Bacillota</taxon>
        <taxon>Bacilli</taxon>
        <taxon>Lactobacillales</taxon>
        <taxon>Lactobacillaceae</taxon>
        <taxon>Limosilactobacillus</taxon>
    </lineage>
</organism>
<dbReference type="InterPro" id="IPR010982">
    <property type="entry name" value="Lambda_DNA-bd_dom_sf"/>
</dbReference>
<protein>
    <submittedName>
        <fullName evidence="5">Transcriptional regulator</fullName>
    </submittedName>
</protein>
<dbReference type="SMART" id="SM00354">
    <property type="entry name" value="HTH_LACI"/>
    <property type="match status" value="1"/>
</dbReference>
<dbReference type="InterPro" id="IPR000843">
    <property type="entry name" value="HTH_LacI"/>
</dbReference>
<evidence type="ECO:0000259" key="4">
    <source>
        <dbReference type="PROSITE" id="PS50932"/>
    </source>
</evidence>
<gene>
    <name evidence="5" type="ordered locus">LAF_0781</name>
</gene>
<dbReference type="InterPro" id="IPR046335">
    <property type="entry name" value="LacI/GalR-like_sensor"/>
</dbReference>
<dbReference type="SUPFAM" id="SSF53822">
    <property type="entry name" value="Periplasmic binding protein-like I"/>
    <property type="match status" value="1"/>
</dbReference>
<name>A0ABF7R1X6_LIMF3</name>
<accession>A0ABF7R1X6</accession>
<dbReference type="GO" id="GO:0003677">
    <property type="term" value="F:DNA binding"/>
    <property type="evidence" value="ECO:0007669"/>
    <property type="project" value="UniProtKB-KW"/>
</dbReference>
<dbReference type="CDD" id="cd01544">
    <property type="entry name" value="PBP1_GalR"/>
    <property type="match status" value="1"/>
</dbReference>
<dbReference type="InterPro" id="IPR028082">
    <property type="entry name" value="Peripla_BP_I"/>
</dbReference>
<dbReference type="EMBL" id="AP008937">
    <property type="protein sequence ID" value="BAG27117.1"/>
    <property type="molecule type" value="Genomic_DNA"/>
</dbReference>
<evidence type="ECO:0000256" key="1">
    <source>
        <dbReference type="ARBA" id="ARBA00023015"/>
    </source>
</evidence>
<dbReference type="SUPFAM" id="SSF47413">
    <property type="entry name" value="lambda repressor-like DNA-binding domains"/>
    <property type="match status" value="1"/>
</dbReference>
<dbReference type="PROSITE" id="PS50932">
    <property type="entry name" value="HTH_LACI_2"/>
    <property type="match status" value="1"/>
</dbReference>
<dbReference type="Gene3D" id="3.40.50.2300">
    <property type="match status" value="2"/>
</dbReference>
<dbReference type="GO" id="GO:0006355">
    <property type="term" value="P:regulation of DNA-templated transcription"/>
    <property type="evidence" value="ECO:0007669"/>
    <property type="project" value="UniProtKB-ARBA"/>
</dbReference>